<proteinExistence type="predicted"/>
<reference evidence="2 3" key="1">
    <citation type="submission" date="2019-03" db="EMBL/GenBank/DDBJ databases">
        <title>First draft genome of Liparis tanakae, snailfish: a comprehensive survey of snailfish specific genes.</title>
        <authorList>
            <person name="Kim W."/>
            <person name="Song I."/>
            <person name="Jeong J.-H."/>
            <person name="Kim D."/>
            <person name="Kim S."/>
            <person name="Ryu S."/>
            <person name="Song J.Y."/>
            <person name="Lee S.K."/>
        </authorList>
    </citation>
    <scope>NUCLEOTIDE SEQUENCE [LARGE SCALE GENOMIC DNA]</scope>
    <source>
        <tissue evidence="2">Muscle</tissue>
    </source>
</reference>
<keyword evidence="3" id="KW-1185">Reference proteome</keyword>
<feature type="region of interest" description="Disordered" evidence="1">
    <location>
        <begin position="22"/>
        <end position="42"/>
    </location>
</feature>
<comment type="caution">
    <text evidence="2">The sequence shown here is derived from an EMBL/GenBank/DDBJ whole genome shotgun (WGS) entry which is preliminary data.</text>
</comment>
<feature type="compositionally biased region" description="Polar residues" evidence="1">
    <location>
        <begin position="22"/>
        <end position="33"/>
    </location>
</feature>
<accession>A0A4Z2EN15</accession>
<evidence type="ECO:0000313" key="2">
    <source>
        <dbReference type="EMBL" id="TNN30149.1"/>
    </source>
</evidence>
<dbReference type="Proteomes" id="UP000314294">
    <property type="component" value="Unassembled WGS sequence"/>
</dbReference>
<organism evidence="2 3">
    <name type="scientific">Liparis tanakae</name>
    <name type="common">Tanaka's snailfish</name>
    <dbReference type="NCBI Taxonomy" id="230148"/>
    <lineage>
        <taxon>Eukaryota</taxon>
        <taxon>Metazoa</taxon>
        <taxon>Chordata</taxon>
        <taxon>Craniata</taxon>
        <taxon>Vertebrata</taxon>
        <taxon>Euteleostomi</taxon>
        <taxon>Actinopterygii</taxon>
        <taxon>Neopterygii</taxon>
        <taxon>Teleostei</taxon>
        <taxon>Neoteleostei</taxon>
        <taxon>Acanthomorphata</taxon>
        <taxon>Eupercaria</taxon>
        <taxon>Perciformes</taxon>
        <taxon>Cottioidei</taxon>
        <taxon>Cottales</taxon>
        <taxon>Liparidae</taxon>
        <taxon>Liparis</taxon>
    </lineage>
</organism>
<gene>
    <name evidence="2" type="ORF">EYF80_059701</name>
</gene>
<dbReference type="AlphaFoldDB" id="A0A4Z2EN15"/>
<name>A0A4Z2EN15_9TELE</name>
<evidence type="ECO:0000256" key="1">
    <source>
        <dbReference type="SAM" id="MobiDB-lite"/>
    </source>
</evidence>
<sequence>MQCDEENRILKYDTIGRQAALSSRVTAESTQGSPSGGEEDGKRGVFTAAGAVFVTFHLHPHSFLSDVM</sequence>
<dbReference type="EMBL" id="SRLO01004810">
    <property type="protein sequence ID" value="TNN30149.1"/>
    <property type="molecule type" value="Genomic_DNA"/>
</dbReference>
<evidence type="ECO:0000313" key="3">
    <source>
        <dbReference type="Proteomes" id="UP000314294"/>
    </source>
</evidence>
<protein>
    <submittedName>
        <fullName evidence="2">Uncharacterized protein</fullName>
    </submittedName>
</protein>